<dbReference type="OrthoDB" id="1872379at2759"/>
<dbReference type="Proteomes" id="UP001152888">
    <property type="component" value="Unassembled WGS sequence"/>
</dbReference>
<evidence type="ECO:0000313" key="2">
    <source>
        <dbReference type="EMBL" id="CAH1999934.1"/>
    </source>
</evidence>
<reference evidence="2" key="1">
    <citation type="submission" date="2022-03" db="EMBL/GenBank/DDBJ databases">
        <authorList>
            <person name="Sayadi A."/>
        </authorList>
    </citation>
    <scope>NUCLEOTIDE SEQUENCE</scope>
</reference>
<comment type="caution">
    <text evidence="2">The sequence shown here is derived from an EMBL/GenBank/DDBJ whole genome shotgun (WGS) entry which is preliminary data.</text>
</comment>
<feature type="compositionally biased region" description="Basic and acidic residues" evidence="1">
    <location>
        <begin position="92"/>
        <end position="101"/>
    </location>
</feature>
<evidence type="ECO:0000256" key="1">
    <source>
        <dbReference type="SAM" id="MobiDB-lite"/>
    </source>
</evidence>
<protein>
    <submittedName>
        <fullName evidence="2">Uncharacterized protein</fullName>
    </submittedName>
</protein>
<dbReference type="InterPro" id="IPR011990">
    <property type="entry name" value="TPR-like_helical_dom_sf"/>
</dbReference>
<accession>A0A9P0PUX8</accession>
<name>A0A9P0PUX8_ACAOB</name>
<proteinExistence type="predicted"/>
<feature type="compositionally biased region" description="Acidic residues" evidence="1">
    <location>
        <begin position="102"/>
        <end position="121"/>
    </location>
</feature>
<sequence length="184" mass="20807">MPSNTNLLKSSCAFESMVKMSTLDSFLFDLSSFLSFSPSIRDSMRNRLKNMSQNDATGIARNEEVVDEITSDLNAQCSISQENDKSGATAEDIAKAERDSQIPEDFEDSNTESNKEDEDDYVNEQALEDLEATLSDDDKQLKHQEALQLKAQGNEEFRDEKYVESISTYTKALRICPLKYSNDR</sequence>
<evidence type="ECO:0000313" key="3">
    <source>
        <dbReference type="Proteomes" id="UP001152888"/>
    </source>
</evidence>
<dbReference type="SUPFAM" id="SSF48452">
    <property type="entry name" value="TPR-like"/>
    <property type="match status" value="1"/>
</dbReference>
<keyword evidence="3" id="KW-1185">Reference proteome</keyword>
<organism evidence="2 3">
    <name type="scientific">Acanthoscelides obtectus</name>
    <name type="common">Bean weevil</name>
    <name type="synonym">Bruchus obtectus</name>
    <dbReference type="NCBI Taxonomy" id="200917"/>
    <lineage>
        <taxon>Eukaryota</taxon>
        <taxon>Metazoa</taxon>
        <taxon>Ecdysozoa</taxon>
        <taxon>Arthropoda</taxon>
        <taxon>Hexapoda</taxon>
        <taxon>Insecta</taxon>
        <taxon>Pterygota</taxon>
        <taxon>Neoptera</taxon>
        <taxon>Endopterygota</taxon>
        <taxon>Coleoptera</taxon>
        <taxon>Polyphaga</taxon>
        <taxon>Cucujiformia</taxon>
        <taxon>Chrysomeloidea</taxon>
        <taxon>Chrysomelidae</taxon>
        <taxon>Bruchinae</taxon>
        <taxon>Bruchini</taxon>
        <taxon>Acanthoscelides</taxon>
    </lineage>
</organism>
<dbReference type="Gene3D" id="1.25.40.10">
    <property type="entry name" value="Tetratricopeptide repeat domain"/>
    <property type="match status" value="1"/>
</dbReference>
<feature type="region of interest" description="Disordered" evidence="1">
    <location>
        <begin position="79"/>
        <end position="121"/>
    </location>
</feature>
<dbReference type="EMBL" id="CAKOFQ010007384">
    <property type="protein sequence ID" value="CAH1999934.1"/>
    <property type="molecule type" value="Genomic_DNA"/>
</dbReference>
<dbReference type="AlphaFoldDB" id="A0A9P0PUX8"/>
<gene>
    <name evidence="2" type="ORF">ACAOBT_LOCUS25257</name>
</gene>